<dbReference type="GO" id="GO:0005524">
    <property type="term" value="F:ATP binding"/>
    <property type="evidence" value="ECO:0007669"/>
    <property type="project" value="UniProtKB-KW"/>
</dbReference>
<evidence type="ECO:0000256" key="16">
    <source>
        <dbReference type="ARBA" id="ARBA00032510"/>
    </source>
</evidence>
<feature type="domain" description="Mur ligase C-terminal" evidence="22">
    <location>
        <begin position="292"/>
        <end position="413"/>
    </location>
</feature>
<keyword evidence="13" id="KW-0289">Folate biosynthesis</keyword>
<evidence type="ECO:0000256" key="6">
    <source>
        <dbReference type="ARBA" id="ARBA00013025"/>
    </source>
</evidence>
<evidence type="ECO:0000256" key="17">
    <source>
        <dbReference type="ARBA" id="ARBA00047493"/>
    </source>
</evidence>
<keyword evidence="12" id="KW-0460">Magnesium</keyword>
<evidence type="ECO:0000256" key="5">
    <source>
        <dbReference type="ARBA" id="ARBA00013023"/>
    </source>
</evidence>
<evidence type="ECO:0000256" key="1">
    <source>
        <dbReference type="ARBA" id="ARBA00002714"/>
    </source>
</evidence>
<evidence type="ECO:0000256" key="12">
    <source>
        <dbReference type="ARBA" id="ARBA00022842"/>
    </source>
</evidence>
<dbReference type="PANTHER" id="PTHR11136:SF0">
    <property type="entry name" value="DIHYDROFOLATE SYNTHETASE-RELATED"/>
    <property type="match status" value="1"/>
</dbReference>
<dbReference type="NCBIfam" id="TIGR01499">
    <property type="entry name" value="folC"/>
    <property type="match status" value="1"/>
</dbReference>
<dbReference type="GO" id="GO:0004326">
    <property type="term" value="F:tetrahydrofolylpolyglutamate synthase activity"/>
    <property type="evidence" value="ECO:0007669"/>
    <property type="project" value="UniProtKB-EC"/>
</dbReference>
<dbReference type="InterPro" id="IPR018109">
    <property type="entry name" value="Folylpolyglutamate_synth_CS"/>
</dbReference>
<evidence type="ECO:0000259" key="22">
    <source>
        <dbReference type="Pfam" id="PF02875"/>
    </source>
</evidence>
<dbReference type="AlphaFoldDB" id="A0A1D8CVJ7"/>
<accession>A0A1D8CVJ7</accession>
<dbReference type="SUPFAM" id="SSF53244">
    <property type="entry name" value="MurD-like peptide ligases, peptide-binding domain"/>
    <property type="match status" value="1"/>
</dbReference>
<evidence type="ECO:0000256" key="11">
    <source>
        <dbReference type="ARBA" id="ARBA00022840"/>
    </source>
</evidence>
<proteinExistence type="inferred from homology"/>
<evidence type="ECO:0000313" key="24">
    <source>
        <dbReference type="EMBL" id="AOS82882.1"/>
    </source>
</evidence>
<dbReference type="Gene3D" id="3.90.190.20">
    <property type="entry name" value="Mur ligase, C-terminal domain"/>
    <property type="match status" value="1"/>
</dbReference>
<dbReference type="GO" id="GO:0046656">
    <property type="term" value="P:folic acid biosynthetic process"/>
    <property type="evidence" value="ECO:0007669"/>
    <property type="project" value="UniProtKB-KW"/>
</dbReference>
<dbReference type="InterPro" id="IPR036615">
    <property type="entry name" value="Mur_ligase_C_dom_sf"/>
</dbReference>
<comment type="pathway">
    <text evidence="3">Cofactor biosynthesis; tetrahydrofolylpolyglutamate biosynthesis.</text>
</comment>
<dbReference type="GO" id="GO:0008841">
    <property type="term" value="F:dihydrofolate synthase activity"/>
    <property type="evidence" value="ECO:0007669"/>
    <property type="project" value="UniProtKB-EC"/>
</dbReference>
<evidence type="ECO:0000256" key="8">
    <source>
        <dbReference type="ARBA" id="ARBA00022598"/>
    </source>
</evidence>
<sequence>MDYQQAIDFLFPLHRFGIKPGLERIGALLDALGHPERRLGTIVHVAGTNGKGTVASCVASIFSASGRKTGLFTSPHLVDFTERIRIDGQQIGQQKVAEYCEKLQPAVIETGATFFEATTAMAFAFFADEGVDAAVIETGMGGRLDATNVVQSDIVIIPSIGMDHTEWLGGSLREIAAEKAAIIKPGSRVFTAVPEAEEAFGPIREAVEAAGAELRQVERDAEWSVEAVCPGALALRIAIEGGEPRQIRAALTGSFHAPNVCLAVMAARSEGISWEHVGDGLARLGASGYRARLERIADKPVVMLDVSHNPDGMQKTAQSILELRNCFRFLYVIIGIAADKDAAGIVHHIAPVADEIVAVELPTERSLPAAELARLCAEAGAQHVSSRHTVAEALEFLDGRVEHEDMILVTGSFFLAGEVAAMERFRSARATAGVI</sequence>
<evidence type="ECO:0000256" key="18">
    <source>
        <dbReference type="ARBA" id="ARBA00047808"/>
    </source>
</evidence>
<evidence type="ECO:0000256" key="21">
    <source>
        <dbReference type="PIRNR" id="PIRNR001563"/>
    </source>
</evidence>
<evidence type="ECO:0000256" key="14">
    <source>
        <dbReference type="ARBA" id="ARBA00030048"/>
    </source>
</evidence>
<evidence type="ECO:0000256" key="15">
    <source>
        <dbReference type="ARBA" id="ARBA00030592"/>
    </source>
</evidence>
<dbReference type="PIRSF" id="PIRSF001563">
    <property type="entry name" value="Folylpolyglu_synth"/>
    <property type="match status" value="1"/>
</dbReference>
<comment type="similarity">
    <text evidence="4 21">Belongs to the folylpolyglutamate synthase family.</text>
</comment>
<dbReference type="Pfam" id="PF08245">
    <property type="entry name" value="Mur_ligase_M"/>
    <property type="match status" value="1"/>
</dbReference>
<comment type="catalytic activity">
    <reaction evidence="18">
        <text>10-formyltetrahydrofolyl-(gamma-L-Glu)(n) + L-glutamate + ATP = 10-formyltetrahydrofolyl-(gamma-L-Glu)(n+1) + ADP + phosphate + H(+)</text>
        <dbReference type="Rhea" id="RHEA:51904"/>
        <dbReference type="Rhea" id="RHEA-COMP:13088"/>
        <dbReference type="Rhea" id="RHEA-COMP:14300"/>
        <dbReference type="ChEBI" id="CHEBI:15378"/>
        <dbReference type="ChEBI" id="CHEBI:29985"/>
        <dbReference type="ChEBI" id="CHEBI:30616"/>
        <dbReference type="ChEBI" id="CHEBI:43474"/>
        <dbReference type="ChEBI" id="CHEBI:134413"/>
        <dbReference type="ChEBI" id="CHEBI:456216"/>
        <dbReference type="EC" id="6.3.2.17"/>
    </reaction>
</comment>
<dbReference type="InterPro" id="IPR001645">
    <property type="entry name" value="Folylpolyglutamate_synth"/>
</dbReference>
<dbReference type="InterPro" id="IPR013221">
    <property type="entry name" value="Mur_ligase_cen"/>
</dbReference>
<keyword evidence="8 21" id="KW-0436">Ligase</keyword>
<name>A0A1D8CVJ7_CHLLM</name>
<comment type="catalytic activity">
    <reaction evidence="20">
        <text>7,8-dihydropteroate + L-glutamate + ATP = 7,8-dihydrofolate + ADP + phosphate + H(+)</text>
        <dbReference type="Rhea" id="RHEA:23584"/>
        <dbReference type="ChEBI" id="CHEBI:15378"/>
        <dbReference type="ChEBI" id="CHEBI:17839"/>
        <dbReference type="ChEBI" id="CHEBI:29985"/>
        <dbReference type="ChEBI" id="CHEBI:30616"/>
        <dbReference type="ChEBI" id="CHEBI:43474"/>
        <dbReference type="ChEBI" id="CHEBI:57451"/>
        <dbReference type="ChEBI" id="CHEBI:456216"/>
        <dbReference type="EC" id="6.3.2.12"/>
    </reaction>
</comment>
<evidence type="ECO:0000256" key="4">
    <source>
        <dbReference type="ARBA" id="ARBA00008276"/>
    </source>
</evidence>
<evidence type="ECO:0000256" key="10">
    <source>
        <dbReference type="ARBA" id="ARBA00022741"/>
    </source>
</evidence>
<organism evidence="24 25">
    <name type="scientific">Chlorobaculum limnaeum</name>
    <dbReference type="NCBI Taxonomy" id="274537"/>
    <lineage>
        <taxon>Bacteria</taxon>
        <taxon>Pseudomonadati</taxon>
        <taxon>Chlorobiota</taxon>
        <taxon>Chlorobiia</taxon>
        <taxon>Chlorobiales</taxon>
        <taxon>Chlorobiaceae</taxon>
        <taxon>Chlorobaculum</taxon>
    </lineage>
</organism>
<gene>
    <name evidence="24" type="ORF">BIU88_01175</name>
</gene>
<protein>
    <recommendedName>
        <fullName evidence="7">Dihydrofolate synthase/folylpolyglutamate synthase</fullName>
        <ecNumber evidence="5">6.3.2.12</ecNumber>
        <ecNumber evidence="6">6.3.2.17</ecNumber>
    </recommendedName>
    <alternativeName>
        <fullName evidence="16">Folylpoly-gamma-glutamate synthetase-dihydrofolate synthetase</fullName>
    </alternativeName>
    <alternativeName>
        <fullName evidence="14">Folylpolyglutamate synthetase</fullName>
    </alternativeName>
    <alternativeName>
        <fullName evidence="15">Tetrahydrofolylpolyglutamate synthase</fullName>
    </alternativeName>
</protein>
<dbReference type="KEGG" id="clz:BIU88_01175"/>
<dbReference type="EC" id="6.3.2.12" evidence="5"/>
<comment type="catalytic activity">
    <reaction evidence="17">
        <text>(6S)-5,6,7,8-tetrahydrofolyl-(gamma-L-Glu)(n) + L-glutamate + ATP = (6S)-5,6,7,8-tetrahydrofolyl-(gamma-L-Glu)(n+1) + ADP + phosphate + H(+)</text>
        <dbReference type="Rhea" id="RHEA:10580"/>
        <dbReference type="Rhea" id="RHEA-COMP:14738"/>
        <dbReference type="Rhea" id="RHEA-COMP:14740"/>
        <dbReference type="ChEBI" id="CHEBI:15378"/>
        <dbReference type="ChEBI" id="CHEBI:29985"/>
        <dbReference type="ChEBI" id="CHEBI:30616"/>
        <dbReference type="ChEBI" id="CHEBI:43474"/>
        <dbReference type="ChEBI" id="CHEBI:141005"/>
        <dbReference type="ChEBI" id="CHEBI:456216"/>
        <dbReference type="EC" id="6.3.2.17"/>
    </reaction>
</comment>
<dbReference type="Proteomes" id="UP000095185">
    <property type="component" value="Chromosome"/>
</dbReference>
<dbReference type="RefSeq" id="WP_069808613.1">
    <property type="nucleotide sequence ID" value="NZ_CP017305.1"/>
</dbReference>
<keyword evidence="10 21" id="KW-0547">Nucleotide-binding</keyword>
<dbReference type="EC" id="6.3.2.17" evidence="6"/>
<comment type="catalytic activity">
    <reaction evidence="19">
        <text>(6R)-5,10-methylenetetrahydrofolyl-(gamma-L-Glu)(n) + L-glutamate + ATP = (6R)-5,10-methylenetetrahydrofolyl-(gamma-L-Glu)(n+1) + ADP + phosphate + H(+)</text>
        <dbReference type="Rhea" id="RHEA:51912"/>
        <dbReference type="Rhea" id="RHEA-COMP:13257"/>
        <dbReference type="Rhea" id="RHEA-COMP:13258"/>
        <dbReference type="ChEBI" id="CHEBI:15378"/>
        <dbReference type="ChEBI" id="CHEBI:29985"/>
        <dbReference type="ChEBI" id="CHEBI:30616"/>
        <dbReference type="ChEBI" id="CHEBI:43474"/>
        <dbReference type="ChEBI" id="CHEBI:136572"/>
        <dbReference type="ChEBI" id="CHEBI:456216"/>
        <dbReference type="EC" id="6.3.2.17"/>
    </reaction>
</comment>
<evidence type="ECO:0000256" key="7">
    <source>
        <dbReference type="ARBA" id="ARBA00019357"/>
    </source>
</evidence>
<evidence type="ECO:0000256" key="3">
    <source>
        <dbReference type="ARBA" id="ARBA00005150"/>
    </source>
</evidence>
<dbReference type="STRING" id="274537.BIU88_01175"/>
<dbReference type="PANTHER" id="PTHR11136">
    <property type="entry name" value="FOLYLPOLYGLUTAMATE SYNTHASE-RELATED"/>
    <property type="match status" value="1"/>
</dbReference>
<comment type="function">
    <text evidence="1">Functions in two distinct reactions of the de novo folate biosynthetic pathway. Catalyzes the addition of a glutamate residue to dihydropteroate (7,8-dihydropteroate or H2Pte) to form dihydrofolate (7,8-dihydrofolate monoglutamate or H2Pte-Glu). Also catalyzes successive additions of L-glutamate to tetrahydrofolate or 10-formyltetrahydrofolate or 5,10-methylenetetrahydrofolate, leading to folylpolyglutamate derivatives.</text>
</comment>
<evidence type="ECO:0000259" key="23">
    <source>
        <dbReference type="Pfam" id="PF08245"/>
    </source>
</evidence>
<reference evidence="24" key="1">
    <citation type="submission" date="2016-09" db="EMBL/GenBank/DDBJ databases">
        <title>Genome sequence of Chlorobaculum limnaeum.</title>
        <authorList>
            <person name="Liu Z."/>
            <person name="Tank M."/>
            <person name="Bryant D.A."/>
        </authorList>
    </citation>
    <scope>NUCLEOTIDE SEQUENCE [LARGE SCALE GENOMIC DNA]</scope>
    <source>
        <strain evidence="24">DSM 1677</strain>
    </source>
</reference>
<comment type="pathway">
    <text evidence="2">Cofactor biosynthesis; tetrahydrofolate biosynthesis; 7,8-dihydrofolate from 2-amino-4-hydroxy-6-hydroxymethyl-7,8-dihydropteridine diphosphate and 4-aminobenzoate: step 2/2.</text>
</comment>
<keyword evidence="9" id="KW-0479">Metal-binding</keyword>
<keyword evidence="25" id="KW-1185">Reference proteome</keyword>
<dbReference type="EMBL" id="CP017305">
    <property type="protein sequence ID" value="AOS82882.1"/>
    <property type="molecule type" value="Genomic_DNA"/>
</dbReference>
<evidence type="ECO:0000313" key="25">
    <source>
        <dbReference type="Proteomes" id="UP000095185"/>
    </source>
</evidence>
<dbReference type="InterPro" id="IPR004101">
    <property type="entry name" value="Mur_ligase_C"/>
</dbReference>
<dbReference type="SUPFAM" id="SSF53623">
    <property type="entry name" value="MurD-like peptide ligases, catalytic domain"/>
    <property type="match status" value="1"/>
</dbReference>
<evidence type="ECO:0000256" key="19">
    <source>
        <dbReference type="ARBA" id="ARBA00049035"/>
    </source>
</evidence>
<dbReference type="GO" id="GO:0046872">
    <property type="term" value="F:metal ion binding"/>
    <property type="evidence" value="ECO:0007669"/>
    <property type="project" value="UniProtKB-KW"/>
</dbReference>
<dbReference type="Pfam" id="PF02875">
    <property type="entry name" value="Mur_ligase_C"/>
    <property type="match status" value="1"/>
</dbReference>
<dbReference type="Gene3D" id="3.40.1190.10">
    <property type="entry name" value="Mur-like, catalytic domain"/>
    <property type="match status" value="1"/>
</dbReference>
<dbReference type="GO" id="GO:0005737">
    <property type="term" value="C:cytoplasm"/>
    <property type="evidence" value="ECO:0007669"/>
    <property type="project" value="TreeGrafter"/>
</dbReference>
<dbReference type="InterPro" id="IPR036565">
    <property type="entry name" value="Mur-like_cat_sf"/>
</dbReference>
<feature type="domain" description="Mur ligase central" evidence="23">
    <location>
        <begin position="45"/>
        <end position="267"/>
    </location>
</feature>
<dbReference type="PROSITE" id="PS01012">
    <property type="entry name" value="FOLYLPOLYGLU_SYNT_2"/>
    <property type="match status" value="1"/>
</dbReference>
<evidence type="ECO:0000256" key="13">
    <source>
        <dbReference type="ARBA" id="ARBA00022909"/>
    </source>
</evidence>
<evidence type="ECO:0000256" key="2">
    <source>
        <dbReference type="ARBA" id="ARBA00004799"/>
    </source>
</evidence>
<evidence type="ECO:0000256" key="20">
    <source>
        <dbReference type="ARBA" id="ARBA00049161"/>
    </source>
</evidence>
<evidence type="ECO:0000256" key="9">
    <source>
        <dbReference type="ARBA" id="ARBA00022723"/>
    </source>
</evidence>
<keyword evidence="11 21" id="KW-0067">ATP-binding</keyword>